<dbReference type="InterPro" id="IPR017847">
    <property type="entry name" value="T6SS_RhsGE_Vgr_subset"/>
</dbReference>
<keyword evidence="2" id="KW-1185">Reference proteome</keyword>
<sequence>MPADRFALLKTPLPTEAALDTTPMADFKGLAFMALSGHDSLSRCFEFDISAISGTPDLKSNDLLGQEVGLKLTADRDNPDVARFFHGIVDGFRFAGSDDEGHWLYHLILRPRLWLLGKTTDNRIFQEMTVVDIVSEILDQHGCTDYEWNLLSKPPQRDYCVQYDESDLNFVQRLLEHEGIFYFFRFEDGKHALVLCDDVDKLKPAAPYGTLEFRDSRADRHTGTGRITRFSRVDSIVPGSHSLTDYDFEKPSADLTARSENALDHSESGGARYSYPGNYIEHGRGDDLARIRNRQDQSHACVITALSTAAGPSSGNMFKLTGFPRSAENDAYVIERAVYDIRGSRYRTRGRDVSDATSRALSIEDDLARTADGGGFSAIYTLVPQGGRIVRCARRRGRR</sequence>
<evidence type="ECO:0000313" key="1">
    <source>
        <dbReference type="EMBL" id="RNF35919.1"/>
    </source>
</evidence>
<dbReference type="RefSeq" id="WP_106689319.1">
    <property type="nucleotide sequence ID" value="NZ_PXNQ02000001.1"/>
</dbReference>
<dbReference type="PANTHER" id="PTHR32305">
    <property type="match status" value="1"/>
</dbReference>
<dbReference type="NCBIfam" id="TIGR03361">
    <property type="entry name" value="VI_Rhs_Vgr"/>
    <property type="match status" value="1"/>
</dbReference>
<dbReference type="EMBL" id="PXNQ02000001">
    <property type="protein sequence ID" value="RNF35919.1"/>
    <property type="molecule type" value="Genomic_DNA"/>
</dbReference>
<dbReference type="Gene3D" id="3.55.50.10">
    <property type="entry name" value="Baseplate protein-like domains"/>
    <property type="match status" value="1"/>
</dbReference>
<dbReference type="PANTHER" id="PTHR32305:SF15">
    <property type="entry name" value="PROTEIN RHSA-RELATED"/>
    <property type="match status" value="1"/>
</dbReference>
<dbReference type="Gene3D" id="2.30.110.50">
    <property type="match status" value="1"/>
</dbReference>
<proteinExistence type="predicted"/>
<dbReference type="OrthoDB" id="9762420at2"/>
<gene>
    <name evidence="1" type="ORF">A7A09_000400</name>
</gene>
<comment type="caution">
    <text evidence="1">The sequence shown here is derived from an EMBL/GenBank/DDBJ whole genome shotgun (WGS) entry which is preliminary data.</text>
</comment>
<protein>
    <submittedName>
        <fullName evidence="1">Type VI secretion system tip protein VgrG</fullName>
    </submittedName>
</protein>
<accession>A0A422R104</accession>
<dbReference type="Pfam" id="PF05954">
    <property type="entry name" value="Phage_GPD"/>
    <property type="match status" value="1"/>
</dbReference>
<dbReference type="SUPFAM" id="SSF69279">
    <property type="entry name" value="Phage tail proteins"/>
    <property type="match status" value="2"/>
</dbReference>
<name>A0A422R104_9RHOB</name>
<dbReference type="Proteomes" id="UP000238137">
    <property type="component" value="Unassembled WGS sequence"/>
</dbReference>
<reference evidence="1" key="1">
    <citation type="submission" date="2018-05" db="EMBL/GenBank/DDBJ databases">
        <title>Reclassification of Methylarcula marina and Methylarcula terricola as Paracoccus methylarcula sp.nov., comb.nov. and Paracoccus terricola comb.nov.</title>
        <authorList>
            <person name="Shmareva M.N."/>
            <person name="Doronina N.V."/>
            <person name="Vasilenko O.V."/>
            <person name="Tarlachkov S.V."/>
            <person name="Trotsenko Y.A."/>
        </authorList>
    </citation>
    <scope>NUCLEOTIDE SEQUENCE [LARGE SCALE GENOMIC DNA]</scope>
    <source>
        <strain evidence="1">VKM B-2159</strain>
    </source>
</reference>
<organism evidence="1 2">
    <name type="scientific">Paracoccus methylarcula</name>
    <dbReference type="NCBI Taxonomy" id="72022"/>
    <lineage>
        <taxon>Bacteria</taxon>
        <taxon>Pseudomonadati</taxon>
        <taxon>Pseudomonadota</taxon>
        <taxon>Alphaproteobacteria</taxon>
        <taxon>Rhodobacterales</taxon>
        <taxon>Paracoccaceae</taxon>
        <taxon>Paracoccus</taxon>
    </lineage>
</organism>
<dbReference type="Gene3D" id="4.10.220.110">
    <property type="match status" value="1"/>
</dbReference>
<dbReference type="InterPro" id="IPR050708">
    <property type="entry name" value="T6SS_VgrG/RHS"/>
</dbReference>
<evidence type="ECO:0000313" key="2">
    <source>
        <dbReference type="Proteomes" id="UP000238137"/>
    </source>
</evidence>
<dbReference type="NCBIfam" id="TIGR01646">
    <property type="entry name" value="vgr_GE"/>
    <property type="match status" value="1"/>
</dbReference>
<dbReference type="InterPro" id="IPR006533">
    <property type="entry name" value="T6SS_Vgr_RhsGE"/>
</dbReference>
<dbReference type="AlphaFoldDB" id="A0A422R104"/>